<accession>A0ABV9WQF3</accession>
<dbReference type="PANTHER" id="PTHR13136:SF11">
    <property type="entry name" value="TESTIS-EXPRESSED PROTEIN 30"/>
    <property type="match status" value="1"/>
</dbReference>
<dbReference type="GO" id="GO:0016787">
    <property type="term" value="F:hydrolase activity"/>
    <property type="evidence" value="ECO:0007669"/>
    <property type="project" value="UniProtKB-KW"/>
</dbReference>
<dbReference type="SUPFAM" id="SSF53474">
    <property type="entry name" value="alpha/beta-Hydrolases"/>
    <property type="match status" value="1"/>
</dbReference>
<dbReference type="EMBL" id="JBHSJO010000001">
    <property type="protein sequence ID" value="MFC5013717.1"/>
    <property type="molecule type" value="Genomic_DNA"/>
</dbReference>
<dbReference type="Proteomes" id="UP001595855">
    <property type="component" value="Unassembled WGS sequence"/>
</dbReference>
<reference evidence="4" key="1">
    <citation type="journal article" date="2019" name="Int. J. Syst. Evol. Microbiol.">
        <title>The Global Catalogue of Microorganisms (GCM) 10K type strain sequencing project: providing services to taxonomists for standard genome sequencing and annotation.</title>
        <authorList>
            <consortium name="The Broad Institute Genomics Platform"/>
            <consortium name="The Broad Institute Genome Sequencing Center for Infectious Disease"/>
            <person name="Wu L."/>
            <person name="Ma J."/>
        </authorList>
    </citation>
    <scope>NUCLEOTIDE SEQUENCE [LARGE SCALE GENOMIC DNA]</scope>
    <source>
        <strain evidence="4">CGMCC 4.1542</strain>
    </source>
</reference>
<dbReference type="InterPro" id="IPR026555">
    <property type="entry name" value="NSL3/Tex30"/>
</dbReference>
<evidence type="ECO:0000256" key="1">
    <source>
        <dbReference type="SAM" id="MobiDB-lite"/>
    </source>
</evidence>
<evidence type="ECO:0000259" key="2">
    <source>
        <dbReference type="Pfam" id="PF20408"/>
    </source>
</evidence>
<dbReference type="Gene3D" id="3.40.50.1820">
    <property type="entry name" value="alpha/beta hydrolase"/>
    <property type="match status" value="1"/>
</dbReference>
<comment type="caution">
    <text evidence="3">The sequence shown here is derived from an EMBL/GenBank/DDBJ whole genome shotgun (WGS) entry which is preliminary data.</text>
</comment>
<feature type="region of interest" description="Disordered" evidence="1">
    <location>
        <begin position="230"/>
        <end position="253"/>
    </location>
</feature>
<gene>
    <name evidence="3" type="ORF">ACFPRC_02360</name>
</gene>
<dbReference type="PANTHER" id="PTHR13136">
    <property type="entry name" value="TESTIS DEVELOPMENT PROTEIN PRTD"/>
    <property type="match status" value="1"/>
</dbReference>
<organism evidence="3 4">
    <name type="scientific">Streptomyces lienomycini</name>
    <dbReference type="NCBI Taxonomy" id="284035"/>
    <lineage>
        <taxon>Bacteria</taxon>
        <taxon>Bacillati</taxon>
        <taxon>Actinomycetota</taxon>
        <taxon>Actinomycetes</taxon>
        <taxon>Kitasatosporales</taxon>
        <taxon>Streptomycetaceae</taxon>
        <taxon>Streptomyces</taxon>
    </lineage>
</organism>
<dbReference type="Pfam" id="PF20408">
    <property type="entry name" value="Abhydrolase_11"/>
    <property type="match status" value="1"/>
</dbReference>
<protein>
    <submittedName>
        <fullName evidence="3">Alpha/beta fold hydrolase</fullName>
    </submittedName>
</protein>
<sequence length="253" mass="26600">MGVEQDPSTGGALEVRRRPVRTRAAVLVLHGGRAESRSAARPWQLAALRMRPFLRALEAGTGRDDVLLARVRYRSRGWNGAAAEPLADTRRALAGLRALVGDVPVVLLGHSMGGRAALRAADAAPVRGVVALAPWCPPGEPVAQLRGRDLFVLHGTRDRVTDPAESAAYVLRARAAGAQAGMVLLDRGDHAMLRHHAQWHRTATAAVAHLLSPEAAPSELVARALEAAEPPVLGPARGASSDPAPGPVREPGC</sequence>
<proteinExistence type="predicted"/>
<dbReference type="RefSeq" id="WP_271413440.1">
    <property type="nucleotide sequence ID" value="NZ_BAAATN010000003.1"/>
</dbReference>
<evidence type="ECO:0000313" key="4">
    <source>
        <dbReference type="Proteomes" id="UP001595855"/>
    </source>
</evidence>
<feature type="compositionally biased region" description="Pro residues" evidence="1">
    <location>
        <begin position="244"/>
        <end position="253"/>
    </location>
</feature>
<keyword evidence="4" id="KW-1185">Reference proteome</keyword>
<dbReference type="InterPro" id="IPR046879">
    <property type="entry name" value="KANL3/Tex30_Abhydrolase"/>
</dbReference>
<name>A0ABV9WQF3_9ACTN</name>
<feature type="domain" description="KANL3/Tex30 alpha/beta hydrolase-like" evidence="2">
    <location>
        <begin position="100"/>
        <end position="195"/>
    </location>
</feature>
<evidence type="ECO:0000313" key="3">
    <source>
        <dbReference type="EMBL" id="MFC5013717.1"/>
    </source>
</evidence>
<dbReference type="InterPro" id="IPR029058">
    <property type="entry name" value="AB_hydrolase_fold"/>
</dbReference>
<keyword evidence="3" id="KW-0378">Hydrolase</keyword>